<accession>A0A3P7JH40</accession>
<sequence length="137" mass="14776">MKCVSDEVIDLISKLIVVDVDDRIDVHGALSHTYITQNISPDELRAQKTCPFKVKMDMAAVETLTHQELTEALNRDVPSADCSLYSRHSGGWSMAMCSLLSSEGSKNSTECSSAESEEGSGTRCEFGGGLSPIMTAL</sequence>
<feature type="compositionally biased region" description="Low complexity" evidence="1">
    <location>
        <begin position="108"/>
        <end position="122"/>
    </location>
</feature>
<feature type="region of interest" description="Disordered" evidence="1">
    <location>
        <begin position="108"/>
        <end position="137"/>
    </location>
</feature>
<evidence type="ECO:0000313" key="3">
    <source>
        <dbReference type="Proteomes" id="UP000270094"/>
    </source>
</evidence>
<gene>
    <name evidence="2" type="ORF">SVUK_LOCUS12552</name>
</gene>
<protein>
    <recommendedName>
        <fullName evidence="4">Protein kinase domain-containing protein</fullName>
    </recommendedName>
</protein>
<evidence type="ECO:0000313" key="2">
    <source>
        <dbReference type="EMBL" id="VDM77554.1"/>
    </source>
</evidence>
<dbReference type="InterPro" id="IPR011009">
    <property type="entry name" value="Kinase-like_dom_sf"/>
</dbReference>
<organism evidence="2 3">
    <name type="scientific">Strongylus vulgaris</name>
    <name type="common">Blood worm</name>
    <dbReference type="NCBI Taxonomy" id="40348"/>
    <lineage>
        <taxon>Eukaryota</taxon>
        <taxon>Metazoa</taxon>
        <taxon>Ecdysozoa</taxon>
        <taxon>Nematoda</taxon>
        <taxon>Chromadorea</taxon>
        <taxon>Rhabditida</taxon>
        <taxon>Rhabditina</taxon>
        <taxon>Rhabditomorpha</taxon>
        <taxon>Strongyloidea</taxon>
        <taxon>Strongylidae</taxon>
        <taxon>Strongylus</taxon>
    </lineage>
</organism>
<dbReference type="SUPFAM" id="SSF56112">
    <property type="entry name" value="Protein kinase-like (PK-like)"/>
    <property type="match status" value="1"/>
</dbReference>
<dbReference type="EMBL" id="UYYB01099524">
    <property type="protein sequence ID" value="VDM77554.1"/>
    <property type="molecule type" value="Genomic_DNA"/>
</dbReference>
<dbReference type="AlphaFoldDB" id="A0A3P7JH40"/>
<dbReference type="Gene3D" id="3.30.200.20">
    <property type="entry name" value="Phosphorylase Kinase, domain 1"/>
    <property type="match status" value="1"/>
</dbReference>
<dbReference type="Proteomes" id="UP000270094">
    <property type="component" value="Unassembled WGS sequence"/>
</dbReference>
<dbReference type="Gene3D" id="1.10.510.10">
    <property type="entry name" value="Transferase(Phosphotransferase) domain 1"/>
    <property type="match status" value="1"/>
</dbReference>
<reference evidence="2 3" key="1">
    <citation type="submission" date="2018-11" db="EMBL/GenBank/DDBJ databases">
        <authorList>
            <consortium name="Pathogen Informatics"/>
        </authorList>
    </citation>
    <scope>NUCLEOTIDE SEQUENCE [LARGE SCALE GENOMIC DNA]</scope>
</reference>
<evidence type="ECO:0000256" key="1">
    <source>
        <dbReference type="SAM" id="MobiDB-lite"/>
    </source>
</evidence>
<evidence type="ECO:0008006" key="4">
    <source>
        <dbReference type="Google" id="ProtNLM"/>
    </source>
</evidence>
<dbReference type="OrthoDB" id="5857769at2759"/>
<keyword evidence="3" id="KW-1185">Reference proteome</keyword>
<proteinExistence type="predicted"/>
<name>A0A3P7JH40_STRVU</name>